<feature type="region of interest" description="Disordered" evidence="1">
    <location>
        <begin position="135"/>
        <end position="179"/>
    </location>
</feature>
<evidence type="ECO:0000313" key="3">
    <source>
        <dbReference type="Proteomes" id="UP000480350"/>
    </source>
</evidence>
<sequence length="214" mass="23978">MSEQKNYPQLPKPIWWGFREILISKPSVQLTPKMLAVRFEVQETAAKAYLRELQKIGMVDEDGKPSELALKWRIDETYSDAVQGILSHAYPDELLQTLDTKSVDREKAKQWFMLDGLGSGSANNKAATFAMIASPEPGEPLTTNQKQEKATPTIASAKPKTKPNDAHISAQKEDSSISSSKEIPLNVNVQIHISADASNEQIEKIFQSMRKYLY</sequence>
<proteinExistence type="predicted"/>
<evidence type="ECO:0000256" key="1">
    <source>
        <dbReference type="SAM" id="MobiDB-lite"/>
    </source>
</evidence>
<name>A0A7C9MBM0_9RHOB</name>
<dbReference type="RefSeq" id="WP_160764692.1">
    <property type="nucleotide sequence ID" value="NZ_WUPT01000002.1"/>
</dbReference>
<evidence type="ECO:0000313" key="2">
    <source>
        <dbReference type="EMBL" id="MXQ08793.1"/>
    </source>
</evidence>
<organism evidence="2 3">
    <name type="scientific">Kangsaoukella pontilimi</name>
    <dbReference type="NCBI Taxonomy" id="2691042"/>
    <lineage>
        <taxon>Bacteria</taxon>
        <taxon>Pseudomonadati</taxon>
        <taxon>Pseudomonadota</taxon>
        <taxon>Alphaproteobacteria</taxon>
        <taxon>Rhodobacterales</taxon>
        <taxon>Paracoccaceae</taxon>
        <taxon>Kangsaoukella</taxon>
    </lineage>
</organism>
<protein>
    <submittedName>
        <fullName evidence="2">Uncharacterized protein</fullName>
    </submittedName>
</protein>
<gene>
    <name evidence="2" type="ORF">GQ651_13125</name>
</gene>
<comment type="caution">
    <text evidence="2">The sequence shown here is derived from an EMBL/GenBank/DDBJ whole genome shotgun (WGS) entry which is preliminary data.</text>
</comment>
<dbReference type="Proteomes" id="UP000480350">
    <property type="component" value="Unassembled WGS sequence"/>
</dbReference>
<accession>A0A7C9MBM0</accession>
<feature type="compositionally biased region" description="Basic and acidic residues" evidence="1">
    <location>
        <begin position="162"/>
        <end position="175"/>
    </location>
</feature>
<reference evidence="2 3" key="2">
    <citation type="submission" date="2020-03" db="EMBL/GenBank/DDBJ databases">
        <title>Kangsaoukella pontilimi gen. nov., sp. nov., a new member of the family Rhodobacteraceae isolated from a tidal mudflat.</title>
        <authorList>
            <person name="Kim I.S."/>
        </authorList>
    </citation>
    <scope>NUCLEOTIDE SEQUENCE [LARGE SCALE GENOMIC DNA]</scope>
    <source>
        <strain evidence="2 3">GH1-50</strain>
    </source>
</reference>
<keyword evidence="3" id="KW-1185">Reference proteome</keyword>
<dbReference type="AlphaFoldDB" id="A0A7C9MBM0"/>
<reference evidence="2 3" key="1">
    <citation type="submission" date="2019-12" db="EMBL/GenBank/DDBJ databases">
        <authorList>
            <person name="Lee S.D."/>
        </authorList>
    </citation>
    <scope>NUCLEOTIDE SEQUENCE [LARGE SCALE GENOMIC DNA]</scope>
    <source>
        <strain evidence="2 3">GH1-50</strain>
    </source>
</reference>
<dbReference type="EMBL" id="WUPT01000002">
    <property type="protein sequence ID" value="MXQ08793.1"/>
    <property type="molecule type" value="Genomic_DNA"/>
</dbReference>